<gene>
    <name evidence="1" type="ORF">RRH01S_02_01990</name>
</gene>
<dbReference type="Pfam" id="PF20001">
    <property type="entry name" value="DUF6428"/>
    <property type="match status" value="1"/>
</dbReference>
<evidence type="ECO:0000313" key="1">
    <source>
        <dbReference type="EMBL" id="GAJ91531.1"/>
    </source>
</evidence>
<dbReference type="RefSeq" id="WP_007693120.1">
    <property type="nucleotide sequence ID" value="NZ_BAYX01000002.1"/>
</dbReference>
<comment type="caution">
    <text evidence="1">The sequence shown here is derived from an EMBL/GenBank/DDBJ whole genome shotgun (WGS) entry which is preliminary data.</text>
</comment>
<reference evidence="1 2" key="1">
    <citation type="submission" date="2014-05" db="EMBL/GenBank/DDBJ databases">
        <title>Whole genome shotgun sequence of Rhizobium rhizogenes NBRC 13257.</title>
        <authorList>
            <person name="Katano-Makiyama Y."/>
            <person name="Hosoyama A."/>
            <person name="Hashimoto M."/>
            <person name="Hosoyama Y."/>
            <person name="Noguchi M."/>
            <person name="Tsuchikane K."/>
            <person name="Kimura A."/>
            <person name="Ohji S."/>
            <person name="Ichikawa N."/>
            <person name="Yamazoe A."/>
            <person name="Fujita N."/>
        </authorList>
    </citation>
    <scope>NUCLEOTIDE SEQUENCE [LARGE SCALE GENOMIC DNA]</scope>
    <source>
        <strain evidence="1 2">NBRC 13257</strain>
    </source>
</reference>
<protein>
    <submittedName>
        <fullName evidence="1">Uncharacterized protein</fullName>
    </submittedName>
</protein>
<organism evidence="1 2">
    <name type="scientific">Rhizobium rhizogenes NBRC 13257</name>
    <dbReference type="NCBI Taxonomy" id="1220581"/>
    <lineage>
        <taxon>Bacteria</taxon>
        <taxon>Pseudomonadati</taxon>
        <taxon>Pseudomonadota</taxon>
        <taxon>Alphaproteobacteria</taxon>
        <taxon>Hyphomicrobiales</taxon>
        <taxon>Rhizobiaceae</taxon>
        <taxon>Rhizobium/Agrobacterium group</taxon>
        <taxon>Rhizobium</taxon>
    </lineage>
</organism>
<accession>A0AA87PWS4</accession>
<dbReference type="AlphaFoldDB" id="A0AA87PWS4"/>
<proteinExistence type="predicted"/>
<sequence>MIDDTRPREMDFHGDASLGALLAALEPYAGKALVIDYGGQTIRPGYHVTEVKAGSFVTLDCGGNPDVWRETILQIEDIAQEGEGDYLSVDKFRGILDQVAQRIELDAGARLTLEVGPPDVAMQIFDVGRLRIEADRVILRLVARSAICKPRHRVRQETAACCGPRAAGKDCCAA</sequence>
<dbReference type="Proteomes" id="UP000026941">
    <property type="component" value="Unassembled WGS sequence"/>
</dbReference>
<name>A0AA87PWS4_RHIRH</name>
<dbReference type="InterPro" id="IPR045534">
    <property type="entry name" value="DUF6428"/>
</dbReference>
<evidence type="ECO:0000313" key="2">
    <source>
        <dbReference type="Proteomes" id="UP000026941"/>
    </source>
</evidence>
<dbReference type="EMBL" id="BAYX01000002">
    <property type="protein sequence ID" value="GAJ91531.1"/>
    <property type="molecule type" value="Genomic_DNA"/>
</dbReference>